<evidence type="ECO:0000313" key="4">
    <source>
        <dbReference type="Proteomes" id="UP001556040"/>
    </source>
</evidence>
<evidence type="ECO:0000256" key="1">
    <source>
        <dbReference type="SAM" id="MobiDB-lite"/>
    </source>
</evidence>
<feature type="compositionally biased region" description="Polar residues" evidence="1">
    <location>
        <begin position="43"/>
        <end position="54"/>
    </location>
</feature>
<name>A0ABV3Q3S2_9BACL</name>
<organism evidence="3 4">
    <name type="scientific">Jeotgalibacillus marinus</name>
    <dbReference type="NCBI Taxonomy" id="86667"/>
    <lineage>
        <taxon>Bacteria</taxon>
        <taxon>Bacillati</taxon>
        <taxon>Bacillota</taxon>
        <taxon>Bacilli</taxon>
        <taxon>Bacillales</taxon>
        <taxon>Caryophanaceae</taxon>
        <taxon>Jeotgalibacillus</taxon>
    </lineage>
</organism>
<reference evidence="3 4" key="1">
    <citation type="journal article" date="1979" name="Int. J. Syst. Evol. Microbiol.">
        <title>Bacillus globisporus subsp. marinus subsp. nov.</title>
        <authorList>
            <person name="Liu H."/>
        </authorList>
    </citation>
    <scope>NUCLEOTIDE SEQUENCE [LARGE SCALE GENOMIC DNA]</scope>
    <source>
        <strain evidence="3 4">DSM 1297</strain>
    </source>
</reference>
<feature type="transmembrane region" description="Helical" evidence="2">
    <location>
        <begin position="6"/>
        <end position="27"/>
    </location>
</feature>
<evidence type="ECO:0000256" key="2">
    <source>
        <dbReference type="SAM" id="Phobius"/>
    </source>
</evidence>
<comment type="caution">
    <text evidence="3">The sequence shown here is derived from an EMBL/GenBank/DDBJ whole genome shotgun (WGS) entry which is preliminary data.</text>
</comment>
<keyword evidence="2" id="KW-1133">Transmembrane helix</keyword>
<accession>A0ABV3Q3S2</accession>
<keyword evidence="2" id="KW-0812">Transmembrane</keyword>
<feature type="region of interest" description="Disordered" evidence="1">
    <location>
        <begin position="38"/>
        <end position="60"/>
    </location>
</feature>
<sequence length="60" mass="6748">MKVKTVYKIIGGFVVFVGFGFGTFVYLDHHFNKESVPSAEDIASNNNRSNTATYMSHEDE</sequence>
<proteinExistence type="predicted"/>
<dbReference type="Proteomes" id="UP001556040">
    <property type="component" value="Unassembled WGS sequence"/>
</dbReference>
<evidence type="ECO:0000313" key="3">
    <source>
        <dbReference type="EMBL" id="MEW9501924.1"/>
    </source>
</evidence>
<keyword evidence="2" id="KW-0472">Membrane</keyword>
<keyword evidence="4" id="KW-1185">Reference proteome</keyword>
<dbReference type="EMBL" id="JBFMIA010000006">
    <property type="protein sequence ID" value="MEW9501924.1"/>
    <property type="molecule type" value="Genomic_DNA"/>
</dbReference>
<gene>
    <name evidence="3" type="ORF">AB1471_08935</name>
</gene>
<protein>
    <submittedName>
        <fullName evidence="3">Uncharacterized protein</fullName>
    </submittedName>
</protein>